<feature type="domain" description="Transposase IS116/IS110/IS902 C-terminal" evidence="2">
    <location>
        <begin position="274"/>
        <end position="351"/>
    </location>
</feature>
<evidence type="ECO:0000259" key="1">
    <source>
        <dbReference type="Pfam" id="PF01548"/>
    </source>
</evidence>
<keyword evidence="4" id="KW-1185">Reference proteome</keyword>
<dbReference type="NCBIfam" id="NF033542">
    <property type="entry name" value="transpos_IS110"/>
    <property type="match status" value="1"/>
</dbReference>
<dbReference type="PANTHER" id="PTHR33055">
    <property type="entry name" value="TRANSPOSASE FOR INSERTION SEQUENCE ELEMENT IS1111A"/>
    <property type="match status" value="1"/>
</dbReference>
<dbReference type="Proteomes" id="UP000326476">
    <property type="component" value="Unassembled WGS sequence"/>
</dbReference>
<dbReference type="GO" id="GO:0003677">
    <property type="term" value="F:DNA binding"/>
    <property type="evidence" value="ECO:0007669"/>
    <property type="project" value="InterPro"/>
</dbReference>
<dbReference type="RefSeq" id="WP_111822611.1">
    <property type="nucleotide sequence ID" value="NZ_QMGY01000012.1"/>
</dbReference>
<dbReference type="AlphaFoldDB" id="A0A5N1BF89"/>
<dbReference type="EMBL" id="VYVN01000022">
    <property type="protein sequence ID" value="KAA9238788.1"/>
    <property type="molecule type" value="Genomic_DNA"/>
</dbReference>
<dbReference type="Pfam" id="PF01548">
    <property type="entry name" value="DEDD_Tnp_IS110"/>
    <property type="match status" value="1"/>
</dbReference>
<dbReference type="GO" id="GO:0004803">
    <property type="term" value="F:transposase activity"/>
    <property type="evidence" value="ECO:0007669"/>
    <property type="project" value="InterPro"/>
</dbReference>
<proteinExistence type="predicted"/>
<sequence length="406" mass="47082">MVNYIYAFDVSKGKATQVLYKNNRCIEESLLEFTSMGFEKLLQDIRRIPGQVALAFETTGIYSKPLERFCHENHITYHSLNPLEVYNRSNGLTLRRNKTDQADAHKLAQVMSIFDFQPSVMKGPLYEEMKRMNAYYLELQEAIDRLYVKLLEAVYLCFPGIEQAFSKLKNVFALTIIENYPHPDYVLETSRTIIKNVLKKSTSKNISNQRAFQKADQIIECATSAYPSVHKDSFYCQVLSFYATHLKKLINQKEIIQDKMIALGSQFSEFTIYSSVPGIGELSACQLIAELGDLSRFKNHKQLNAYVGIDIRRYQSGKYTGQDHINKRGNRKARKILYVIITNMIRAQRHAPNHIVDYYYTKKQPPFNKCHKVAVIACMNKLLKCLYALFNHHTKYDYELNASHRN</sequence>
<dbReference type="InterPro" id="IPR002525">
    <property type="entry name" value="Transp_IS110-like_N"/>
</dbReference>
<gene>
    <name evidence="3" type="ORF">F6I34_07720</name>
</gene>
<comment type="caution">
    <text evidence="3">The sequence shown here is derived from an EMBL/GenBank/DDBJ whole genome shotgun (WGS) entry which is preliminary data.</text>
</comment>
<name>A0A5N1BF89_9LACT</name>
<evidence type="ECO:0000313" key="4">
    <source>
        <dbReference type="Proteomes" id="UP000326476"/>
    </source>
</evidence>
<dbReference type="PANTHER" id="PTHR33055:SF17">
    <property type="entry name" value="THIRD ORF IN TRANSPOSON ISC1491"/>
    <property type="match status" value="1"/>
</dbReference>
<evidence type="ECO:0000259" key="2">
    <source>
        <dbReference type="Pfam" id="PF02371"/>
    </source>
</evidence>
<feature type="domain" description="Transposase IS110-like N-terminal" evidence="1">
    <location>
        <begin position="9"/>
        <end position="159"/>
    </location>
</feature>
<dbReference type="Pfam" id="PF02371">
    <property type="entry name" value="Transposase_20"/>
    <property type="match status" value="1"/>
</dbReference>
<reference evidence="4" key="1">
    <citation type="submission" date="2019-09" db="EMBL/GenBank/DDBJ databases">
        <title>Draft genome sequence assemblies of isolates from the urinary tract.</title>
        <authorList>
            <person name="Mores C.R."/>
            <person name="Putonti C."/>
            <person name="Wolfe A.J."/>
        </authorList>
    </citation>
    <scope>NUCLEOTIDE SEQUENCE [LARGE SCALE GENOMIC DNA]</scope>
    <source>
        <strain evidence="4">UMB8614</strain>
    </source>
</reference>
<evidence type="ECO:0000313" key="3">
    <source>
        <dbReference type="EMBL" id="KAA9238788.1"/>
    </source>
</evidence>
<protein>
    <submittedName>
        <fullName evidence="3">IS110 family transposase</fullName>
    </submittedName>
</protein>
<accession>A0A5N1BF89</accession>
<dbReference type="GO" id="GO:0006313">
    <property type="term" value="P:DNA transposition"/>
    <property type="evidence" value="ECO:0007669"/>
    <property type="project" value="InterPro"/>
</dbReference>
<organism evidence="3 4">
    <name type="scientific">Aerococcus tenax</name>
    <dbReference type="NCBI Taxonomy" id="3078812"/>
    <lineage>
        <taxon>Bacteria</taxon>
        <taxon>Bacillati</taxon>
        <taxon>Bacillota</taxon>
        <taxon>Bacilli</taxon>
        <taxon>Lactobacillales</taxon>
        <taxon>Aerococcaceae</taxon>
        <taxon>Aerococcus</taxon>
    </lineage>
</organism>
<dbReference type="InterPro" id="IPR047650">
    <property type="entry name" value="Transpos_IS110"/>
</dbReference>
<dbReference type="InterPro" id="IPR003346">
    <property type="entry name" value="Transposase_20"/>
</dbReference>